<protein>
    <submittedName>
        <fullName evidence="1">Uncharacterized protein</fullName>
    </submittedName>
</protein>
<organism evidence="1 2">
    <name type="scientific">Pelomonas cellulosilytica</name>
    <dbReference type="NCBI Taxonomy" id="2906762"/>
    <lineage>
        <taxon>Bacteria</taxon>
        <taxon>Pseudomonadati</taxon>
        <taxon>Pseudomonadota</taxon>
        <taxon>Betaproteobacteria</taxon>
        <taxon>Burkholderiales</taxon>
        <taxon>Sphaerotilaceae</taxon>
        <taxon>Roseateles</taxon>
    </lineage>
</organism>
<gene>
    <name evidence="1" type="ORF">LXT13_20800</name>
</gene>
<proteinExistence type="predicted"/>
<evidence type="ECO:0000313" key="1">
    <source>
        <dbReference type="EMBL" id="MCE4556842.1"/>
    </source>
</evidence>
<reference evidence="1 2" key="1">
    <citation type="submission" date="2021-12" db="EMBL/GenBank/DDBJ databases">
        <title>Genome seq of P8.</title>
        <authorList>
            <person name="Seo T."/>
        </authorList>
    </citation>
    <scope>NUCLEOTIDE SEQUENCE [LARGE SCALE GENOMIC DNA]</scope>
    <source>
        <strain evidence="1 2">P8</strain>
    </source>
</reference>
<keyword evidence="2" id="KW-1185">Reference proteome</keyword>
<name>A0ABS8Y195_9BURK</name>
<sequence>MSNSTPALPHQFAGPAISPALFRVVQRTVRTLEDRVNGVVWPRQSQTRGERVANPFVRLERVLNPLDGRLSIGQSSTREQQEELFLAQASHRLSRAQVALGVQAEMPQHGIAARMAMGVVDLPGPARQS</sequence>
<accession>A0ABS8Y195</accession>
<dbReference type="Proteomes" id="UP001200741">
    <property type="component" value="Unassembled WGS sequence"/>
</dbReference>
<comment type="caution">
    <text evidence="1">The sequence shown here is derived from an EMBL/GenBank/DDBJ whole genome shotgun (WGS) entry which is preliminary data.</text>
</comment>
<dbReference type="EMBL" id="JAJTWU010000008">
    <property type="protein sequence ID" value="MCE4556842.1"/>
    <property type="molecule type" value="Genomic_DNA"/>
</dbReference>
<evidence type="ECO:0000313" key="2">
    <source>
        <dbReference type="Proteomes" id="UP001200741"/>
    </source>
</evidence>